<dbReference type="EMBL" id="GBXM01054648">
    <property type="protein sequence ID" value="JAH53929.1"/>
    <property type="molecule type" value="Transcribed_RNA"/>
</dbReference>
<evidence type="ECO:0000313" key="1">
    <source>
        <dbReference type="EMBL" id="JAH53929.1"/>
    </source>
</evidence>
<name>A0A0E9TJT2_ANGAN</name>
<reference evidence="1" key="2">
    <citation type="journal article" date="2015" name="Fish Shellfish Immunol.">
        <title>Early steps in the European eel (Anguilla anguilla)-Vibrio vulnificus interaction in the gills: Role of the RtxA13 toxin.</title>
        <authorList>
            <person name="Callol A."/>
            <person name="Pajuelo D."/>
            <person name="Ebbesson L."/>
            <person name="Teles M."/>
            <person name="MacKenzie S."/>
            <person name="Amaro C."/>
        </authorList>
    </citation>
    <scope>NUCLEOTIDE SEQUENCE</scope>
</reference>
<reference evidence="1" key="1">
    <citation type="submission" date="2014-11" db="EMBL/GenBank/DDBJ databases">
        <authorList>
            <person name="Amaro Gonzalez C."/>
        </authorList>
    </citation>
    <scope>NUCLEOTIDE SEQUENCE</scope>
</reference>
<dbReference type="AlphaFoldDB" id="A0A0E9TJT2"/>
<protein>
    <submittedName>
        <fullName evidence="1">Uncharacterized protein</fullName>
    </submittedName>
</protein>
<sequence>MSITQILFFKYNDKHIKTSLNSIGSKTHKLTNKIFISSYEWKTLESLRVKKLV</sequence>
<accession>A0A0E9TJT2</accession>
<proteinExistence type="predicted"/>
<organism evidence="1">
    <name type="scientific">Anguilla anguilla</name>
    <name type="common">European freshwater eel</name>
    <name type="synonym">Muraena anguilla</name>
    <dbReference type="NCBI Taxonomy" id="7936"/>
    <lineage>
        <taxon>Eukaryota</taxon>
        <taxon>Metazoa</taxon>
        <taxon>Chordata</taxon>
        <taxon>Craniata</taxon>
        <taxon>Vertebrata</taxon>
        <taxon>Euteleostomi</taxon>
        <taxon>Actinopterygii</taxon>
        <taxon>Neopterygii</taxon>
        <taxon>Teleostei</taxon>
        <taxon>Anguilliformes</taxon>
        <taxon>Anguillidae</taxon>
        <taxon>Anguilla</taxon>
    </lineage>
</organism>